<evidence type="ECO:0000256" key="1">
    <source>
        <dbReference type="SAM" id="MobiDB-lite"/>
    </source>
</evidence>
<evidence type="ECO:0000313" key="3">
    <source>
        <dbReference type="Proteomes" id="UP000076532"/>
    </source>
</evidence>
<proteinExistence type="predicted"/>
<keyword evidence="3" id="KW-1185">Reference proteome</keyword>
<sequence>RALSKTLLSGYTLPEHPPSTSPEAEALDTSQELTLKHYAAWYRSNGTVNAYKLHAKVLEDATGETILSLHLARKLAVRITELSPVKVDICPNSCIAYTGEFENLESCPHVRDKKVCGEKRFKPVAEGSRQSASRPRAQMMTLPVMASIRAMYSNETSSQTMRHRDKLLQQTLHLVATAAGQAHQTYSDFGDSDVHLYHRTKLNLFSDPREVAIAISTDGAQLTMKKLSDTWLVIILLFNLPATVRYLTGSVIYAFATPGPNPPGNIESF</sequence>
<dbReference type="OrthoDB" id="2742740at2759"/>
<name>A0A167V0S7_9AGAM</name>
<dbReference type="STRING" id="436010.A0A167V0S7"/>
<feature type="non-terminal residue" evidence="2">
    <location>
        <position position="1"/>
    </location>
</feature>
<dbReference type="Proteomes" id="UP000076532">
    <property type="component" value="Unassembled WGS sequence"/>
</dbReference>
<dbReference type="EMBL" id="KV417915">
    <property type="protein sequence ID" value="KZP04517.1"/>
    <property type="molecule type" value="Genomic_DNA"/>
</dbReference>
<gene>
    <name evidence="2" type="ORF">FIBSPDRAFT_711163</name>
</gene>
<dbReference type="AlphaFoldDB" id="A0A167V0S7"/>
<accession>A0A167V0S7</accession>
<feature type="region of interest" description="Disordered" evidence="1">
    <location>
        <begin position="1"/>
        <end position="26"/>
    </location>
</feature>
<organism evidence="2 3">
    <name type="scientific">Athelia psychrophila</name>
    <dbReference type="NCBI Taxonomy" id="1759441"/>
    <lineage>
        <taxon>Eukaryota</taxon>
        <taxon>Fungi</taxon>
        <taxon>Dikarya</taxon>
        <taxon>Basidiomycota</taxon>
        <taxon>Agaricomycotina</taxon>
        <taxon>Agaricomycetes</taxon>
        <taxon>Agaricomycetidae</taxon>
        <taxon>Atheliales</taxon>
        <taxon>Atheliaceae</taxon>
        <taxon>Athelia</taxon>
    </lineage>
</organism>
<protein>
    <submittedName>
        <fullName evidence="2">Uncharacterized protein</fullName>
    </submittedName>
</protein>
<feature type="non-terminal residue" evidence="2">
    <location>
        <position position="269"/>
    </location>
</feature>
<evidence type="ECO:0000313" key="2">
    <source>
        <dbReference type="EMBL" id="KZP04517.1"/>
    </source>
</evidence>
<reference evidence="2 3" key="1">
    <citation type="journal article" date="2016" name="Mol. Biol. Evol.">
        <title>Comparative Genomics of Early-Diverging Mushroom-Forming Fungi Provides Insights into the Origins of Lignocellulose Decay Capabilities.</title>
        <authorList>
            <person name="Nagy L.G."/>
            <person name="Riley R."/>
            <person name="Tritt A."/>
            <person name="Adam C."/>
            <person name="Daum C."/>
            <person name="Floudas D."/>
            <person name="Sun H."/>
            <person name="Yadav J.S."/>
            <person name="Pangilinan J."/>
            <person name="Larsson K.H."/>
            <person name="Matsuura K."/>
            <person name="Barry K."/>
            <person name="Labutti K."/>
            <person name="Kuo R."/>
            <person name="Ohm R.A."/>
            <person name="Bhattacharya S.S."/>
            <person name="Shirouzu T."/>
            <person name="Yoshinaga Y."/>
            <person name="Martin F.M."/>
            <person name="Grigoriev I.V."/>
            <person name="Hibbett D.S."/>
        </authorList>
    </citation>
    <scope>NUCLEOTIDE SEQUENCE [LARGE SCALE GENOMIC DNA]</scope>
    <source>
        <strain evidence="2 3">CBS 109695</strain>
    </source>
</reference>